<reference evidence="2 3" key="1">
    <citation type="submission" date="2011-07" db="EMBL/GenBank/DDBJ databases">
        <title>The complete genome of chromosome of Emticicia oligotrophica DSM 17448.</title>
        <authorList>
            <consortium name="US DOE Joint Genome Institute (JGI-PGF)"/>
            <person name="Lucas S."/>
            <person name="Han J."/>
            <person name="Lapidus A."/>
            <person name="Bruce D."/>
            <person name="Goodwin L."/>
            <person name="Pitluck S."/>
            <person name="Peters L."/>
            <person name="Kyrpides N."/>
            <person name="Mavromatis K."/>
            <person name="Ivanova N."/>
            <person name="Ovchinnikova G."/>
            <person name="Teshima H."/>
            <person name="Detter J.C."/>
            <person name="Tapia R."/>
            <person name="Han C."/>
            <person name="Land M."/>
            <person name="Hauser L."/>
            <person name="Markowitz V."/>
            <person name="Cheng J.-F."/>
            <person name="Hugenholtz P."/>
            <person name="Woyke T."/>
            <person name="Wu D."/>
            <person name="Tindall B."/>
            <person name="Pomrenke H."/>
            <person name="Brambilla E."/>
            <person name="Klenk H.-P."/>
            <person name="Eisen J.A."/>
        </authorList>
    </citation>
    <scope>NUCLEOTIDE SEQUENCE [LARGE SCALE GENOMIC DNA]</scope>
    <source>
        <strain evidence="2 3">DSM 17448</strain>
    </source>
</reference>
<dbReference type="Proteomes" id="UP000002875">
    <property type="component" value="Chromosome"/>
</dbReference>
<name>A0ABM5MX51_EMTOG</name>
<evidence type="ECO:0000313" key="3">
    <source>
        <dbReference type="Proteomes" id="UP000002875"/>
    </source>
</evidence>
<keyword evidence="1" id="KW-1133">Transmembrane helix</keyword>
<sequence length="112" mass="12956">MDLKKIVLWFFVVVFFIFALVQYNDPDPYVWIPVYLIPTYLCYYKLQGKGDKLMYFGIGLLFLMWAINQFPPAWEGVLLNQGMKTVNIELGRESLGLGCCTVGMWICAVLKN</sequence>
<evidence type="ECO:0000313" key="2">
    <source>
        <dbReference type="EMBL" id="AFK01715.1"/>
    </source>
</evidence>
<dbReference type="RefSeq" id="WP_015027418.1">
    <property type="nucleotide sequence ID" value="NC_018748.1"/>
</dbReference>
<keyword evidence="3" id="KW-1185">Reference proteome</keyword>
<dbReference type="EMBL" id="CP002961">
    <property type="protein sequence ID" value="AFK01715.1"/>
    <property type="molecule type" value="Genomic_DNA"/>
</dbReference>
<keyword evidence="1" id="KW-0812">Transmembrane</keyword>
<feature type="transmembrane region" description="Helical" evidence="1">
    <location>
        <begin position="53"/>
        <end position="74"/>
    </location>
</feature>
<accession>A0ABM5MX51</accession>
<feature type="transmembrane region" description="Helical" evidence="1">
    <location>
        <begin position="29"/>
        <end position="46"/>
    </location>
</feature>
<organism evidence="2 3">
    <name type="scientific">Emticicia oligotrophica (strain DSM 17448 / CIP 109782 / MTCC 6937 / GPTSA100-15)</name>
    <dbReference type="NCBI Taxonomy" id="929562"/>
    <lineage>
        <taxon>Bacteria</taxon>
        <taxon>Pseudomonadati</taxon>
        <taxon>Bacteroidota</taxon>
        <taxon>Cytophagia</taxon>
        <taxon>Cytophagales</taxon>
        <taxon>Leadbetterellaceae</taxon>
        <taxon>Emticicia</taxon>
    </lineage>
</organism>
<feature type="transmembrane region" description="Helical" evidence="1">
    <location>
        <begin position="94"/>
        <end position="110"/>
    </location>
</feature>
<evidence type="ECO:0000256" key="1">
    <source>
        <dbReference type="SAM" id="Phobius"/>
    </source>
</evidence>
<dbReference type="InterPro" id="IPR029377">
    <property type="entry name" value="TMEM220"/>
</dbReference>
<dbReference type="PANTHER" id="PTHR34262:SF1">
    <property type="entry name" value="TRANSMEMBRANE PROTEIN 220"/>
    <property type="match status" value="1"/>
</dbReference>
<evidence type="ECO:0008006" key="4">
    <source>
        <dbReference type="Google" id="ProtNLM"/>
    </source>
</evidence>
<proteinExistence type="predicted"/>
<feature type="transmembrane region" description="Helical" evidence="1">
    <location>
        <begin position="7"/>
        <end position="23"/>
    </location>
</feature>
<keyword evidence="1" id="KW-0472">Membrane</keyword>
<dbReference type="PANTHER" id="PTHR34262">
    <property type="entry name" value="TRANSMEMBRANE PROTEIN 220"/>
    <property type="match status" value="1"/>
</dbReference>
<protein>
    <recommendedName>
        <fullName evidence="4">Transmembrane family 220 protein</fullName>
    </recommendedName>
</protein>
<dbReference type="Pfam" id="PF15071">
    <property type="entry name" value="TMEM220"/>
    <property type="match status" value="1"/>
</dbReference>
<gene>
    <name evidence="2" type="ordered locus">Emtol_0561</name>
</gene>